<name>A0A2K8MNF2_9SPHN</name>
<dbReference type="OrthoDB" id="7297944at2"/>
<keyword evidence="1" id="KW-0808">Transferase</keyword>
<dbReference type="SUPFAM" id="SSF53448">
    <property type="entry name" value="Nucleotide-diphospho-sugar transferases"/>
    <property type="match status" value="1"/>
</dbReference>
<proteinExistence type="predicted"/>
<evidence type="ECO:0000313" key="2">
    <source>
        <dbReference type="Proteomes" id="UP000229081"/>
    </source>
</evidence>
<organism evidence="1 2">
    <name type="scientific">Sphingomonas psychrotolerans</name>
    <dbReference type="NCBI Taxonomy" id="1327635"/>
    <lineage>
        <taxon>Bacteria</taxon>
        <taxon>Pseudomonadati</taxon>
        <taxon>Pseudomonadota</taxon>
        <taxon>Alphaproteobacteria</taxon>
        <taxon>Sphingomonadales</taxon>
        <taxon>Sphingomonadaceae</taxon>
        <taxon>Sphingomonas</taxon>
    </lineage>
</organism>
<dbReference type="KEGG" id="sphc:CVN68_21860"/>
<dbReference type="Proteomes" id="UP000229081">
    <property type="component" value="Chromosome"/>
</dbReference>
<sequence>MEHFVSICDRNFLPQVLALFRSMERHCEPFVLWVLTVDDAAADMLESLALGDRMKVIRSTRVETPALAAARAERHTGEFCWTLTPFSPRIVFDADPSVQRVTYLDADLWFRGSPRPLFAELEQSGKTVLITDHNYAPDHDQSDRTGRFCVQFMTFARSGAEAVIDWWSARCLEWCYARFEDGKFGDQKYLDDWEERFPNEVHVLRDPELILGPWGATRFPFARSRVYHFHGLRLLAGGRVLLSRGYTIPASYARGLYQPYLRDLSWAAGKLTDAGFALPVQAKQPGPITALGIFARRFQRWIARQAPFQTGRIAPDRQG</sequence>
<dbReference type="EMBL" id="CP024923">
    <property type="protein sequence ID" value="ATY34276.1"/>
    <property type="molecule type" value="Genomic_DNA"/>
</dbReference>
<reference evidence="1 2" key="1">
    <citation type="submission" date="2017-11" db="EMBL/GenBank/DDBJ databases">
        <title>Complete genome sequence of Sphingomonas sp. Strain Cra20, a psychrotolerant potential plant growth promoting rhizobacteria.</title>
        <authorList>
            <person name="Luo Y."/>
        </authorList>
    </citation>
    <scope>NUCLEOTIDE SEQUENCE [LARGE SCALE GENOMIC DNA]</scope>
    <source>
        <strain evidence="1 2">Cra20</strain>
    </source>
</reference>
<evidence type="ECO:0000313" key="1">
    <source>
        <dbReference type="EMBL" id="ATY34276.1"/>
    </source>
</evidence>
<keyword evidence="2" id="KW-1185">Reference proteome</keyword>
<dbReference type="AlphaFoldDB" id="A0A2K8MNF2"/>
<dbReference type="RefSeq" id="WP_100284064.1">
    <property type="nucleotide sequence ID" value="NZ_CP024923.1"/>
</dbReference>
<dbReference type="InterPro" id="IPR029044">
    <property type="entry name" value="Nucleotide-diphossugar_trans"/>
</dbReference>
<protein>
    <submittedName>
        <fullName evidence="1">Glycosyl transferase</fullName>
    </submittedName>
</protein>
<dbReference type="GO" id="GO:0016740">
    <property type="term" value="F:transferase activity"/>
    <property type="evidence" value="ECO:0007669"/>
    <property type="project" value="UniProtKB-KW"/>
</dbReference>
<accession>A0A2K8MNF2</accession>
<gene>
    <name evidence="1" type="ORF">CVN68_21860</name>
</gene>
<dbReference type="Gene3D" id="3.90.550.10">
    <property type="entry name" value="Spore Coat Polysaccharide Biosynthesis Protein SpsA, Chain A"/>
    <property type="match status" value="1"/>
</dbReference>